<accession>A0AAV4ULY5</accession>
<protein>
    <submittedName>
        <fullName evidence="1">Uncharacterized protein</fullName>
    </submittedName>
</protein>
<dbReference type="EMBL" id="BPLQ01011543">
    <property type="protein sequence ID" value="GIY58794.1"/>
    <property type="molecule type" value="Genomic_DNA"/>
</dbReference>
<sequence>MKYKQKPRPEYSSQRMNYKEWGNKLPYLHPAPSRDPLFNSSGISLRLHIRIPHIWEKDLGEPFARKFCKFTTLRGNIEQGLGGGTRGGCSSKEVEKALPFPYKRLSRPKTVFCSKAERNKALIFSPKRKEKNVPVSTKMWRNSLFSAGDSAF</sequence>
<dbReference type="Proteomes" id="UP001054837">
    <property type="component" value="Unassembled WGS sequence"/>
</dbReference>
<reference evidence="1 2" key="1">
    <citation type="submission" date="2021-06" db="EMBL/GenBank/DDBJ databases">
        <title>Caerostris darwini draft genome.</title>
        <authorList>
            <person name="Kono N."/>
            <person name="Arakawa K."/>
        </authorList>
    </citation>
    <scope>NUCLEOTIDE SEQUENCE [LARGE SCALE GENOMIC DNA]</scope>
</reference>
<name>A0AAV4ULY5_9ARAC</name>
<gene>
    <name evidence="1" type="ORF">CDAR_227401</name>
</gene>
<keyword evidence="2" id="KW-1185">Reference proteome</keyword>
<comment type="caution">
    <text evidence="1">The sequence shown here is derived from an EMBL/GenBank/DDBJ whole genome shotgun (WGS) entry which is preliminary data.</text>
</comment>
<evidence type="ECO:0000313" key="1">
    <source>
        <dbReference type="EMBL" id="GIY58794.1"/>
    </source>
</evidence>
<evidence type="ECO:0000313" key="2">
    <source>
        <dbReference type="Proteomes" id="UP001054837"/>
    </source>
</evidence>
<organism evidence="1 2">
    <name type="scientific">Caerostris darwini</name>
    <dbReference type="NCBI Taxonomy" id="1538125"/>
    <lineage>
        <taxon>Eukaryota</taxon>
        <taxon>Metazoa</taxon>
        <taxon>Ecdysozoa</taxon>
        <taxon>Arthropoda</taxon>
        <taxon>Chelicerata</taxon>
        <taxon>Arachnida</taxon>
        <taxon>Araneae</taxon>
        <taxon>Araneomorphae</taxon>
        <taxon>Entelegynae</taxon>
        <taxon>Araneoidea</taxon>
        <taxon>Araneidae</taxon>
        <taxon>Caerostris</taxon>
    </lineage>
</organism>
<proteinExistence type="predicted"/>
<dbReference type="AlphaFoldDB" id="A0AAV4ULY5"/>